<evidence type="ECO:0000313" key="2">
    <source>
        <dbReference type="Proteomes" id="UP001231649"/>
    </source>
</evidence>
<accession>A0ACC2R6P7</accession>
<gene>
    <name evidence="1" type="ORF">PYW08_002324</name>
</gene>
<keyword evidence="2" id="KW-1185">Reference proteome</keyword>
<comment type="caution">
    <text evidence="1">The sequence shown here is derived from an EMBL/GenBank/DDBJ whole genome shotgun (WGS) entry which is preliminary data.</text>
</comment>
<organism evidence="1 2">
    <name type="scientific">Mythimna loreyi</name>
    <dbReference type="NCBI Taxonomy" id="667449"/>
    <lineage>
        <taxon>Eukaryota</taxon>
        <taxon>Metazoa</taxon>
        <taxon>Ecdysozoa</taxon>
        <taxon>Arthropoda</taxon>
        <taxon>Hexapoda</taxon>
        <taxon>Insecta</taxon>
        <taxon>Pterygota</taxon>
        <taxon>Neoptera</taxon>
        <taxon>Endopterygota</taxon>
        <taxon>Lepidoptera</taxon>
        <taxon>Glossata</taxon>
        <taxon>Ditrysia</taxon>
        <taxon>Noctuoidea</taxon>
        <taxon>Noctuidae</taxon>
        <taxon>Noctuinae</taxon>
        <taxon>Hadenini</taxon>
        <taxon>Mythimna</taxon>
    </lineage>
</organism>
<evidence type="ECO:0000313" key="1">
    <source>
        <dbReference type="EMBL" id="KAJ8730911.1"/>
    </source>
</evidence>
<dbReference type="Proteomes" id="UP001231649">
    <property type="component" value="Chromosome 12"/>
</dbReference>
<sequence length="451" mass="50268">MVKKIFIIGSAIAVAALLAGLGVLIWWLVTREDEPPFSVRLLKGEGIGEIDYTAAFTEIPLVGEVFWWFYPTIAFGNRYQRPIILWLDGVTGVPPSLWGNLGMFGPYDLNFERRPDSWINRYNLLFIDSPIGTGFSSPKTNDQIPKTAEENAEHLALTLESFYTEHEGYRDTPLYIFGQAHGAQLALALAAKLHQGTTKYNLEGVVLGNAIISPALVMTKLGFYLEELGYIDANGRDAIETLSRETTQLVQDKKLEDAFDKFVSLGQFVNENAGATAVNLGNIVQKLTREPTTGDLFGQREYLRRALNNTQDYLDIMNTEVAKALGISNPTYDSGREDVIKAFKSSFMTPATEKVEYLLQNTSISVAIYNGNLDAVSNTPGQLEWVENLKWDGMQNNFLSAPRASIVVNRLVEGYYRNGTRLQFFWVNAAGQSTPLDNPAALNSILNRFVY</sequence>
<name>A0ACC2R6P7_9NEOP</name>
<proteinExistence type="predicted"/>
<dbReference type="EMBL" id="CM056788">
    <property type="protein sequence ID" value="KAJ8730911.1"/>
    <property type="molecule type" value="Genomic_DNA"/>
</dbReference>
<reference evidence="1" key="1">
    <citation type="submission" date="2023-03" db="EMBL/GenBank/DDBJ databases">
        <title>Chromosome-level genomes of two armyworms, Mythimna separata and Mythimna loreyi, provide insights into the biosynthesis and reception of sex pheromones.</title>
        <authorList>
            <person name="Zhao H."/>
        </authorList>
    </citation>
    <scope>NUCLEOTIDE SEQUENCE</scope>
    <source>
        <strain evidence="1">BeijingLab</strain>
    </source>
</reference>
<protein>
    <submittedName>
        <fullName evidence="1">Uncharacterized protein</fullName>
    </submittedName>
</protein>